<dbReference type="Pfam" id="PF04059">
    <property type="entry name" value="RRM_2"/>
    <property type="match status" value="1"/>
</dbReference>
<dbReference type="GO" id="GO:0003676">
    <property type="term" value="F:nucleic acid binding"/>
    <property type="evidence" value="ECO:0007669"/>
    <property type="project" value="InterPro"/>
</dbReference>
<dbReference type="SUPFAM" id="SSF54928">
    <property type="entry name" value="RNA-binding domain, RBD"/>
    <property type="match status" value="1"/>
</dbReference>
<feature type="compositionally biased region" description="Low complexity" evidence="1">
    <location>
        <begin position="221"/>
        <end position="231"/>
    </location>
</feature>
<proteinExistence type="predicted"/>
<name>A0A812ILB3_9DINO</name>
<organism evidence="3 4">
    <name type="scientific">Symbiodinium natans</name>
    <dbReference type="NCBI Taxonomy" id="878477"/>
    <lineage>
        <taxon>Eukaryota</taxon>
        <taxon>Sar</taxon>
        <taxon>Alveolata</taxon>
        <taxon>Dinophyceae</taxon>
        <taxon>Suessiales</taxon>
        <taxon>Symbiodiniaceae</taxon>
        <taxon>Symbiodinium</taxon>
    </lineage>
</organism>
<dbReference type="Proteomes" id="UP000604046">
    <property type="component" value="Unassembled WGS sequence"/>
</dbReference>
<dbReference type="InterPro" id="IPR035979">
    <property type="entry name" value="RBD_domain_sf"/>
</dbReference>
<keyword evidence="4" id="KW-1185">Reference proteome</keyword>
<dbReference type="InterPro" id="IPR007201">
    <property type="entry name" value="Mei2-like_Rrm_C"/>
</dbReference>
<evidence type="ECO:0000313" key="3">
    <source>
        <dbReference type="EMBL" id="CAE7037082.1"/>
    </source>
</evidence>
<feature type="compositionally biased region" description="Basic and acidic residues" evidence="1">
    <location>
        <begin position="211"/>
        <end position="220"/>
    </location>
</feature>
<feature type="region of interest" description="Disordered" evidence="1">
    <location>
        <begin position="211"/>
        <end position="234"/>
    </location>
</feature>
<protein>
    <submittedName>
        <fullName evidence="3">ML3 protein</fullName>
    </submittedName>
</protein>
<sequence length="269" mass="30006">METAEAPKVRGRVDQDPFTTVMIRRVPVEMTPDDLVDMINRLVPGKFDFVYMPYDRRKKVNIALAFINLVDSISAMEVCDYINRCNTCRQWTLVACESNVQSLSFNMTYYTARFGFSSIHEPHAPWIFKDGRRVTNSELSDLYRAIPKWVYDEAADFVRAEKAGNSSKGVLRRTRDLVWKPDVFAPKGGAPSADRACSGKTFGCDAAREPRTVAADRRGSSSESTRSSSGSDHIVDRVDHAVRCPPGLHLQEGVVGKLLAQHGALIISC</sequence>
<evidence type="ECO:0000256" key="1">
    <source>
        <dbReference type="SAM" id="MobiDB-lite"/>
    </source>
</evidence>
<comment type="caution">
    <text evidence="3">The sequence shown here is derived from an EMBL/GenBank/DDBJ whole genome shotgun (WGS) entry which is preliminary data.</text>
</comment>
<dbReference type="AlphaFoldDB" id="A0A812ILB3"/>
<reference evidence="3" key="1">
    <citation type="submission" date="2021-02" db="EMBL/GenBank/DDBJ databases">
        <authorList>
            <person name="Dougan E. K."/>
            <person name="Rhodes N."/>
            <person name="Thang M."/>
            <person name="Chan C."/>
        </authorList>
    </citation>
    <scope>NUCLEOTIDE SEQUENCE</scope>
</reference>
<evidence type="ECO:0000259" key="2">
    <source>
        <dbReference type="Pfam" id="PF04059"/>
    </source>
</evidence>
<evidence type="ECO:0000313" key="4">
    <source>
        <dbReference type="Proteomes" id="UP000604046"/>
    </source>
</evidence>
<dbReference type="EMBL" id="CAJNDS010000272">
    <property type="protein sequence ID" value="CAE7037082.1"/>
    <property type="molecule type" value="Genomic_DNA"/>
</dbReference>
<feature type="domain" description="Mei2-like C-terminal RNA recognition motif" evidence="2">
    <location>
        <begin position="19"/>
        <end position="97"/>
    </location>
</feature>
<gene>
    <name evidence="3" type="primary">ML3</name>
    <name evidence="3" type="ORF">SNAT2548_LOCUS4447</name>
</gene>
<accession>A0A812ILB3</accession>